<organism evidence="1 2">
    <name type="scientific">Geoalkalibacter ferrihydriticus DSM 17813</name>
    <dbReference type="NCBI Taxonomy" id="1121915"/>
    <lineage>
        <taxon>Bacteria</taxon>
        <taxon>Pseudomonadati</taxon>
        <taxon>Thermodesulfobacteriota</taxon>
        <taxon>Desulfuromonadia</taxon>
        <taxon>Desulfuromonadales</taxon>
        <taxon>Geoalkalibacteraceae</taxon>
        <taxon>Geoalkalibacter</taxon>
    </lineage>
</organism>
<dbReference type="Pfam" id="PF11964">
    <property type="entry name" value="SpoIIAA-like"/>
    <property type="match status" value="1"/>
</dbReference>
<dbReference type="Proteomes" id="UP000035068">
    <property type="component" value="Unassembled WGS sequence"/>
</dbReference>
<accession>A0A0C2HXM0</accession>
<dbReference type="AlphaFoldDB" id="A0A0C2HXM0"/>
<reference evidence="1 2" key="1">
    <citation type="submission" date="2014-12" db="EMBL/GenBank/DDBJ databases">
        <title>Genomes of Geoalkalibacter ferrihydriticus and Geoalkalibacter subterraneus, two haloalkaliphilic metal-reducing members of the Geobacteraceae.</title>
        <authorList>
            <person name="Badalamenti J.P."/>
            <person name="Torres C.I."/>
            <person name="Krajmalnik-Brown R."/>
            <person name="Bond D.R."/>
        </authorList>
    </citation>
    <scope>NUCLEOTIDE SEQUENCE [LARGE SCALE GENOMIC DNA]</scope>
    <source>
        <strain evidence="1 2">DSM 17813</strain>
    </source>
</reference>
<evidence type="ECO:0000313" key="2">
    <source>
        <dbReference type="Proteomes" id="UP000035068"/>
    </source>
</evidence>
<dbReference type="SUPFAM" id="SSF52091">
    <property type="entry name" value="SpoIIaa-like"/>
    <property type="match status" value="1"/>
</dbReference>
<dbReference type="InterPro" id="IPR021866">
    <property type="entry name" value="SpoIIAA-like"/>
</dbReference>
<comment type="caution">
    <text evidence="1">The sequence shown here is derived from an EMBL/GenBank/DDBJ whole genome shotgun (WGS) entry which is preliminary data.</text>
</comment>
<dbReference type="InterPro" id="IPR036513">
    <property type="entry name" value="STAS_dom_sf"/>
</dbReference>
<gene>
    <name evidence="1" type="ORF">GFER_02015</name>
</gene>
<protein>
    <recommendedName>
        <fullName evidence="3">STAS/SEC14 domain-containing protein</fullName>
    </recommendedName>
</protein>
<keyword evidence="2" id="KW-1185">Reference proteome</keyword>
<evidence type="ECO:0008006" key="3">
    <source>
        <dbReference type="Google" id="ProtNLM"/>
    </source>
</evidence>
<evidence type="ECO:0000313" key="1">
    <source>
        <dbReference type="EMBL" id="KIH77507.1"/>
    </source>
</evidence>
<dbReference type="InterPro" id="IPR038396">
    <property type="entry name" value="SpoIIAA-like_sf"/>
</dbReference>
<name>A0A0C2HXM0_9BACT</name>
<sequence>MFTVHRKSDNRLDIQFGGKLDRDAMKVALDDLVAKGEGIEHGRMLYRIGDFDMPTLGAIGVELSRLPQLFRFIRKFDRAAVVAGKQWVRKISEMEGALIPGLTIKAFSSDEEAQAEAWLEE</sequence>
<proteinExistence type="predicted"/>
<dbReference type="Gene3D" id="3.40.50.10600">
    <property type="entry name" value="SpoIIaa-like domains"/>
    <property type="match status" value="1"/>
</dbReference>
<dbReference type="RefSeq" id="WP_040095586.1">
    <property type="nucleotide sequence ID" value="NZ_JWJD01000001.1"/>
</dbReference>
<dbReference type="EMBL" id="JWJD01000001">
    <property type="protein sequence ID" value="KIH77507.1"/>
    <property type="molecule type" value="Genomic_DNA"/>
</dbReference>